<organism evidence="1 2">
    <name type="scientific">Ulvibacter litoralis</name>
    <dbReference type="NCBI Taxonomy" id="227084"/>
    <lineage>
        <taxon>Bacteria</taxon>
        <taxon>Pseudomonadati</taxon>
        <taxon>Bacteroidota</taxon>
        <taxon>Flavobacteriia</taxon>
        <taxon>Flavobacteriales</taxon>
        <taxon>Flavobacteriaceae</taxon>
        <taxon>Ulvibacter</taxon>
    </lineage>
</organism>
<dbReference type="STRING" id="227084.SAMN05421855_102767"/>
<evidence type="ECO:0000313" key="1">
    <source>
        <dbReference type="EMBL" id="SDE79180.1"/>
    </source>
</evidence>
<accession>A0A1G7FTD5</accession>
<dbReference type="EMBL" id="FNBA01000002">
    <property type="protein sequence ID" value="SDE79180.1"/>
    <property type="molecule type" value="Genomic_DNA"/>
</dbReference>
<evidence type="ECO:0000313" key="2">
    <source>
        <dbReference type="Proteomes" id="UP000199321"/>
    </source>
</evidence>
<dbReference type="Proteomes" id="UP000199321">
    <property type="component" value="Unassembled WGS sequence"/>
</dbReference>
<sequence>MKIDTHDTYIVLTDERDDLANFASYLERIIPQKYETSNVVVDLLKYPLDLPQLLLFLKLSNYHRSTKHSFVIVNNTISIDDIPEEIIVVPTLEEAGDIVEMEEIERDLGF</sequence>
<dbReference type="OrthoDB" id="1442602at2"/>
<dbReference type="AlphaFoldDB" id="A0A1G7FTD5"/>
<gene>
    <name evidence="1" type="ORF">SAMN05421855_102767</name>
</gene>
<protein>
    <submittedName>
        <fullName evidence="1">Uncharacterized protein</fullName>
    </submittedName>
</protein>
<dbReference type="RefSeq" id="WP_093143696.1">
    <property type="nucleotide sequence ID" value="NZ_BMWO01000009.1"/>
</dbReference>
<proteinExistence type="predicted"/>
<name>A0A1G7FTD5_9FLAO</name>
<keyword evidence="2" id="KW-1185">Reference proteome</keyword>
<reference evidence="1 2" key="1">
    <citation type="submission" date="2016-10" db="EMBL/GenBank/DDBJ databases">
        <authorList>
            <person name="de Groot N.N."/>
        </authorList>
    </citation>
    <scope>NUCLEOTIDE SEQUENCE [LARGE SCALE GENOMIC DNA]</scope>
    <source>
        <strain evidence="1 2">DSM 16195</strain>
    </source>
</reference>